<dbReference type="EC" id="2.1.1.34" evidence="9"/>
<dbReference type="InterPro" id="IPR029028">
    <property type="entry name" value="Alpha/beta_knot_MTases"/>
</dbReference>
<evidence type="ECO:0000256" key="8">
    <source>
        <dbReference type="ARBA" id="ARBA00093361"/>
    </source>
</evidence>
<dbReference type="FunCoup" id="A0A6P8IV81">
    <property type="interactions" value="1485"/>
</dbReference>
<evidence type="ECO:0000256" key="9">
    <source>
        <dbReference type="ARBA" id="ARBA00093594"/>
    </source>
</evidence>
<evidence type="ECO:0000256" key="10">
    <source>
        <dbReference type="ARBA" id="ARBA00093636"/>
    </source>
</evidence>
<feature type="domain" description="TARBP1" evidence="13">
    <location>
        <begin position="261"/>
        <end position="380"/>
    </location>
</feature>
<gene>
    <name evidence="15" type="primary">LOC116305432</name>
</gene>
<keyword evidence="3" id="KW-0808">Transferase</keyword>
<evidence type="ECO:0000256" key="11">
    <source>
        <dbReference type="ARBA" id="ARBA00093656"/>
    </source>
</evidence>
<dbReference type="InterPro" id="IPR001537">
    <property type="entry name" value="SpoU_MeTrfase"/>
</dbReference>
<dbReference type="InParanoid" id="A0A6P8IV81"/>
<evidence type="ECO:0000313" key="14">
    <source>
        <dbReference type="Proteomes" id="UP000515163"/>
    </source>
</evidence>
<dbReference type="PANTHER" id="PTHR12029">
    <property type="entry name" value="RNA METHYLTRANSFERASE"/>
    <property type="match status" value="1"/>
</dbReference>
<evidence type="ECO:0000256" key="1">
    <source>
        <dbReference type="ARBA" id="ARBA00007228"/>
    </source>
</evidence>
<dbReference type="GO" id="GO:0141100">
    <property type="term" value="F:tRNA (guanine(18)-2'-O)-methyltransferase activity"/>
    <property type="evidence" value="ECO:0007669"/>
    <property type="project" value="UniProtKB-EC"/>
</dbReference>
<comment type="catalytic activity">
    <reaction evidence="7">
        <text>guanosine(18) in tRNA + S-adenosyl-L-methionine = 2'-O-methylguanosine(18) in tRNA + S-adenosyl-L-homocysteine + H(+)</text>
        <dbReference type="Rhea" id="RHEA:20077"/>
        <dbReference type="Rhea" id="RHEA-COMP:10190"/>
        <dbReference type="Rhea" id="RHEA-COMP:10192"/>
        <dbReference type="ChEBI" id="CHEBI:15378"/>
        <dbReference type="ChEBI" id="CHEBI:57856"/>
        <dbReference type="ChEBI" id="CHEBI:59789"/>
        <dbReference type="ChEBI" id="CHEBI:74269"/>
        <dbReference type="ChEBI" id="CHEBI:74445"/>
        <dbReference type="EC" id="2.1.1.34"/>
    </reaction>
    <physiologicalReaction direction="left-to-right" evidence="7">
        <dbReference type="Rhea" id="RHEA:20078"/>
    </physiologicalReaction>
</comment>
<keyword evidence="4" id="KW-0949">S-adenosyl-L-methionine</keyword>
<keyword evidence="5" id="KW-0694">RNA-binding</keyword>
<protein>
    <recommendedName>
        <fullName evidence="10">tRNA (guanosine(18)-2'-O)-methyltransferase TARBP1</fullName>
        <ecNumber evidence="9">2.1.1.34</ecNumber>
    </recommendedName>
    <alternativeName>
        <fullName evidence="11">TAR RNA-binding protein 1</fullName>
    </alternativeName>
</protein>
<keyword evidence="6" id="KW-0007">Acetylation</keyword>
<dbReference type="CDD" id="cd18091">
    <property type="entry name" value="SpoU-like_TRM3-like"/>
    <property type="match status" value="1"/>
</dbReference>
<dbReference type="OrthoDB" id="241340at2759"/>
<keyword evidence="2 15" id="KW-0489">Methyltransferase</keyword>
<reference evidence="15" key="1">
    <citation type="submission" date="2025-08" db="UniProtKB">
        <authorList>
            <consortium name="RefSeq"/>
        </authorList>
    </citation>
    <scope>IDENTIFICATION</scope>
    <source>
        <tissue evidence="15">Tentacle</tissue>
    </source>
</reference>
<dbReference type="SUPFAM" id="SSF75217">
    <property type="entry name" value="alpha/beta knot"/>
    <property type="match status" value="1"/>
</dbReference>
<name>A0A6P8IV81_ACTTE</name>
<evidence type="ECO:0000256" key="2">
    <source>
        <dbReference type="ARBA" id="ARBA00022603"/>
    </source>
</evidence>
<organism evidence="14 15">
    <name type="scientific">Actinia tenebrosa</name>
    <name type="common">Australian red waratah sea anemone</name>
    <dbReference type="NCBI Taxonomy" id="6105"/>
    <lineage>
        <taxon>Eukaryota</taxon>
        <taxon>Metazoa</taxon>
        <taxon>Cnidaria</taxon>
        <taxon>Anthozoa</taxon>
        <taxon>Hexacorallia</taxon>
        <taxon>Actiniaria</taxon>
        <taxon>Actiniidae</taxon>
        <taxon>Actinia</taxon>
    </lineage>
</organism>
<accession>A0A6P8IV81</accession>
<comment type="function">
    <text evidence="8">S-adenosyl-L-methionine-dependent 2'-O-ribose methyltransferase that catalyzes the formation of 2'-O-methylguanosine at position 18 (Gm18) in a subset of tRNA. Selectively mediates Gm18 methylation of tRNAGln-TTG/CTG and tRNASer-TGA/GCT. Gm18 modification can enhance the stability of modified tRNAs.</text>
</comment>
<feature type="domain" description="tRNA/rRNA methyltransferase SpoU type" evidence="12">
    <location>
        <begin position="1468"/>
        <end position="1609"/>
    </location>
</feature>
<dbReference type="RefSeq" id="XP_031571186.1">
    <property type="nucleotide sequence ID" value="XM_031715326.1"/>
</dbReference>
<dbReference type="InterPro" id="IPR044748">
    <property type="entry name" value="Trm3/TARBP1_C"/>
</dbReference>
<dbReference type="FunFam" id="3.40.1280.10:FF:000010">
    <property type="entry name" value="probable methyltransferase TARBP1"/>
    <property type="match status" value="1"/>
</dbReference>
<dbReference type="Proteomes" id="UP000515163">
    <property type="component" value="Unplaced"/>
</dbReference>
<dbReference type="GeneID" id="116305432"/>
<dbReference type="GO" id="GO:0030488">
    <property type="term" value="P:tRNA methylation"/>
    <property type="evidence" value="ECO:0007669"/>
    <property type="project" value="InterPro"/>
</dbReference>
<evidence type="ECO:0000256" key="4">
    <source>
        <dbReference type="ARBA" id="ARBA00022691"/>
    </source>
</evidence>
<dbReference type="InterPro" id="IPR045330">
    <property type="entry name" value="TRM3/TARBP1"/>
</dbReference>
<keyword evidence="14" id="KW-1185">Reference proteome</keyword>
<dbReference type="GO" id="GO:0003723">
    <property type="term" value="F:RNA binding"/>
    <property type="evidence" value="ECO:0007669"/>
    <property type="project" value="UniProtKB-KW"/>
</dbReference>
<evidence type="ECO:0000259" key="13">
    <source>
        <dbReference type="Pfam" id="PF25050"/>
    </source>
</evidence>
<dbReference type="InterPro" id="IPR029026">
    <property type="entry name" value="tRNA_m1G_MTases_N"/>
</dbReference>
<evidence type="ECO:0000259" key="12">
    <source>
        <dbReference type="Pfam" id="PF00588"/>
    </source>
</evidence>
<evidence type="ECO:0000256" key="5">
    <source>
        <dbReference type="ARBA" id="ARBA00022884"/>
    </source>
</evidence>
<dbReference type="Pfam" id="PF25050">
    <property type="entry name" value="TARBP1"/>
    <property type="match status" value="1"/>
</dbReference>
<dbReference type="InterPro" id="IPR056921">
    <property type="entry name" value="TARBP1_dom"/>
</dbReference>
<dbReference type="Pfam" id="PF00588">
    <property type="entry name" value="SpoU_methylase"/>
    <property type="match status" value="1"/>
</dbReference>
<evidence type="ECO:0000256" key="3">
    <source>
        <dbReference type="ARBA" id="ARBA00022679"/>
    </source>
</evidence>
<comment type="similarity">
    <text evidence="1">Belongs to the class IV-like SAM-binding methyltransferase superfamily. RNA methyltransferase TrmH family.</text>
</comment>
<evidence type="ECO:0000313" key="15">
    <source>
        <dbReference type="RefSeq" id="XP_031571186.1"/>
    </source>
</evidence>
<proteinExistence type="inferred from homology"/>
<sequence>MAGVLRHFLEHLSPDQLLELLSRYLATPESNRDSEFYLSLKSVVITLKEQDKLLDDLVCRVTRELCLPVVRFGDSHENRHEIHIVYEITALCCAFGPRNLVQEVASLCLEGLSNHSKEITTQTGLPVVVCVDFISYLMKDDVKHVVSEDLRKEMFEKLLAVFNDSDELMCMKITSSVLPLFLSLDTAEGQERIRIVWRMIKEMSVDKHNGDGVIKSCYSIMCSLADFFITDSSSSNHILWDSRFWELLQEGLYIQDPLSSKRSMYLLKRALDLVDKQKLNMEVKGDCGAVIFYWNTQQRKYLMEIWEEFVLLMETLNETQVHVIKPVLPRISKIITATEKKQDGSLALHITWLTTVVIKASLHPSRYIRKWAVMEILTMDLARSPLLVPTNWSFLLGHFQAMLNEYAIYGPDDETGKASPIGTALVSFYDSCLSSLPKEQHVDFLTNLLTAIKNQKFTSVPMVFICQSLSCIDNTCVLGSDALQKMRNILVQLRTHPTQMRIPTKEFILSSAANLTDPNLLDWDVIFHFLATGNLEECLTRGSWLWNGLCEWLWKIESQKQNVHNKGNSSNGNHLCEGVFHFLGKKVESFLNNSDVLDDSINNDTEALGRLIIAAVDTLHKNKCRQDYHSSSFISLLNNMTQIFHDASTRLYMSETKLSKATKLLSTILRVLNFSADDYTSSHNHAIILLSQSLKKSLSDILNLMQRKLTTSDDELSSGKTYLDLCNSLHCFFADSDFAANSSLKSSRAEFYKFVENVVEINAKTIQRFQASQNYELKELVHFQQSVLFVAWYCEIIPKCKEDLSASASEQILYAIPSFQLNMEFKKLEMVKSVKNEDSKANNAAKGSSSWGNVVSELMSALWTISAFFLQHNVDHKAETSETVVITSPIKDVLGAAIDALDITSNVLPIIKTIGLLIPNLLQTDVDSCSRSLDVVWKTLRDMWSNTTFWEDLPVFLNVFFSPVLLMLPKDHPLTKKIKWYLETLLNEGESRPGVMHAVILQLSSVWVSELKAECHKSLQVHLDIVIQMLLFGPMVGKANRIESHVESYLRHLGSQSSLSAQSLDMRDDSQVRVTMINVLLALDSTNTYNQDLFKSIIRSLIVWDQEINTTQTTIYINSLYHRKKHRAWQTILVLLPLAMKRDTEGYFAREILENVFTSMQDQNQVSVQNFQQWIALNILTGNPYLTTLLWDELLYHQDKKVGRTALLVTIAMLYAVHCVPTDQGKRDLVFNSAINATFPWVTASHRNVRVIAQVAVQKMWYCCVSENLLWVLKENPIIEPCLALIKAANDTLAEKIRLLESYFVFDFHPIRDLSMETIFYTIPKHSGITQEEWVEPKDFQRSVLGKTVWVEPDEFQQSPFVDSIWSSLQRIPLYNKDRRLANFQTMPYDNKEKFGVHLERRIREERKPSLKVVETEIKPAGQESDNAVLNVQKKMIAWKIVPPEEVMMADLQQQRMLALQKSSGGNLVVVASLIDKAPNLGGLCRTSEIFGVRKLVLGSTDIMKDHNFKTLSVSSAKWIDIEQVRLAELKGYLRDMRHQGYTLIGVEQTANSQPLTLYQFPHDALLLLGNEKEGIPADLIQLLDECVEIPQVGIIRSLNVHVSGALLIWEYTRQRLLTAHSTAE</sequence>
<dbReference type="KEGG" id="aten:116305432"/>
<dbReference type="Gene3D" id="3.40.1280.10">
    <property type="match status" value="1"/>
</dbReference>
<evidence type="ECO:0000256" key="7">
    <source>
        <dbReference type="ARBA" id="ARBA00093266"/>
    </source>
</evidence>
<evidence type="ECO:0000256" key="6">
    <source>
        <dbReference type="ARBA" id="ARBA00022990"/>
    </source>
</evidence>
<dbReference type="PANTHER" id="PTHR12029:SF11">
    <property type="entry name" value="METHYLTRANSFERASE TARBP1-RELATED"/>
    <property type="match status" value="1"/>
</dbReference>